<protein>
    <submittedName>
        <fullName evidence="1">Predicted protein</fullName>
    </submittedName>
</protein>
<dbReference type="AlphaFoldDB" id="C1MLW3"/>
<dbReference type="PANTHER" id="PTHR21530">
    <property type="entry name" value="PHEROMONE SHUTDOWN PROTEIN"/>
    <property type="match status" value="1"/>
</dbReference>
<dbReference type="InterPro" id="IPR046345">
    <property type="entry name" value="TraB_PrgY-like"/>
</dbReference>
<sequence length="257" mass="28383">MSYLRDLRTGNEVYLIGTAHVSKKSAEEVRDVIQAVRPDTVFVELCEKRAASIRRSMLQDDGASAPGGGVEDKVKEFLRVLGCVLGAGLKSIYQAFRTYGLDPGLEFKVAIEEAEKIGAKLVMGDRDQEVTIRRLREALTMSDFLRAMFSGGTIPTDHMPPDLAERFSKIDWNDPQAAVEMMKTRRAVAEVTRHLRTDFPKVAVAMVDERDEMMTNGLLHKCPGRTVAVVGMAHMDGIEARWRAAQGGEGGVTQLSQ</sequence>
<dbReference type="PANTHER" id="PTHR21530:SF7">
    <property type="entry name" value="TRAB DOMAIN-CONTAINING PROTEIN"/>
    <property type="match status" value="1"/>
</dbReference>
<dbReference type="GeneID" id="9682274"/>
<dbReference type="RefSeq" id="XP_003057289.1">
    <property type="nucleotide sequence ID" value="XM_003057243.1"/>
</dbReference>
<organism evidence="2">
    <name type="scientific">Micromonas pusilla (strain CCMP1545)</name>
    <name type="common">Picoplanktonic green alga</name>
    <dbReference type="NCBI Taxonomy" id="564608"/>
    <lineage>
        <taxon>Eukaryota</taxon>
        <taxon>Viridiplantae</taxon>
        <taxon>Chlorophyta</taxon>
        <taxon>Mamiellophyceae</taxon>
        <taxon>Mamiellales</taxon>
        <taxon>Mamiellaceae</taxon>
        <taxon>Micromonas</taxon>
    </lineage>
</organism>
<dbReference type="EMBL" id="GG663737">
    <property type="protein sequence ID" value="EEH58934.1"/>
    <property type="molecule type" value="Genomic_DNA"/>
</dbReference>
<evidence type="ECO:0000313" key="2">
    <source>
        <dbReference type="Proteomes" id="UP000001876"/>
    </source>
</evidence>
<keyword evidence="2" id="KW-1185">Reference proteome</keyword>
<evidence type="ECO:0000313" key="1">
    <source>
        <dbReference type="EMBL" id="EEH58934.1"/>
    </source>
</evidence>
<dbReference type="OMA" id="MSYLRYV"/>
<reference evidence="1 2" key="1">
    <citation type="journal article" date="2009" name="Science">
        <title>Green evolution and dynamic adaptations revealed by genomes of the marine picoeukaryotes Micromonas.</title>
        <authorList>
            <person name="Worden A.Z."/>
            <person name="Lee J.H."/>
            <person name="Mock T."/>
            <person name="Rouze P."/>
            <person name="Simmons M.P."/>
            <person name="Aerts A.L."/>
            <person name="Allen A.E."/>
            <person name="Cuvelier M.L."/>
            <person name="Derelle E."/>
            <person name="Everett M.V."/>
            <person name="Foulon E."/>
            <person name="Grimwood J."/>
            <person name="Gundlach H."/>
            <person name="Henrissat B."/>
            <person name="Napoli C."/>
            <person name="McDonald S.M."/>
            <person name="Parker M.S."/>
            <person name="Rombauts S."/>
            <person name="Salamov A."/>
            <person name="Von Dassow P."/>
            <person name="Badger J.H."/>
            <person name="Coutinho P.M."/>
            <person name="Demir E."/>
            <person name="Dubchak I."/>
            <person name="Gentemann C."/>
            <person name="Eikrem W."/>
            <person name="Gready J.E."/>
            <person name="John U."/>
            <person name="Lanier W."/>
            <person name="Lindquist E.A."/>
            <person name="Lucas S."/>
            <person name="Mayer K.F."/>
            <person name="Moreau H."/>
            <person name="Not F."/>
            <person name="Otillar R."/>
            <person name="Panaud O."/>
            <person name="Pangilinan J."/>
            <person name="Paulsen I."/>
            <person name="Piegu B."/>
            <person name="Poliakov A."/>
            <person name="Robbens S."/>
            <person name="Schmutz J."/>
            <person name="Toulza E."/>
            <person name="Wyss T."/>
            <person name="Zelensky A."/>
            <person name="Zhou K."/>
            <person name="Armbrust E.V."/>
            <person name="Bhattacharya D."/>
            <person name="Goodenough U.W."/>
            <person name="Van de Peer Y."/>
            <person name="Grigoriev I.V."/>
        </authorList>
    </citation>
    <scope>NUCLEOTIDE SEQUENCE [LARGE SCALE GENOMIC DNA]</scope>
    <source>
        <strain evidence="1 2">CCMP1545</strain>
    </source>
</reference>
<proteinExistence type="predicted"/>
<dbReference type="Proteomes" id="UP000001876">
    <property type="component" value="Unassembled WGS sequence"/>
</dbReference>
<dbReference type="CDD" id="cd14726">
    <property type="entry name" value="TraB_PrgY-like"/>
    <property type="match status" value="1"/>
</dbReference>
<name>C1MLW3_MICPC</name>
<accession>C1MLW3</accession>
<dbReference type="eggNOG" id="KOG2860">
    <property type="taxonomic scope" value="Eukaryota"/>
</dbReference>
<dbReference type="OrthoDB" id="48306at2759"/>
<dbReference type="KEGG" id="mpp:MICPUCDRAFT_14923"/>
<gene>
    <name evidence="1" type="ORF">MICPUCDRAFT_14923</name>
</gene>
<dbReference type="InterPro" id="IPR002816">
    <property type="entry name" value="TraB/PrgY/GumN_fam"/>
</dbReference>
<dbReference type="Pfam" id="PF01963">
    <property type="entry name" value="TraB_PrgY_gumN"/>
    <property type="match status" value="1"/>
</dbReference>